<feature type="domain" description="N-acetyltransferase" evidence="3">
    <location>
        <begin position="121"/>
        <end position="277"/>
    </location>
</feature>
<dbReference type="Proteomes" id="UP000605427">
    <property type="component" value="Unassembled WGS sequence"/>
</dbReference>
<keyword evidence="5" id="KW-1185">Reference proteome</keyword>
<dbReference type="PANTHER" id="PTHR43800">
    <property type="entry name" value="PEPTIDYL-LYSINE N-ACETYLTRANSFERASE YJAB"/>
    <property type="match status" value="1"/>
</dbReference>
<keyword evidence="2" id="KW-0012">Acyltransferase</keyword>
<evidence type="ECO:0000256" key="2">
    <source>
        <dbReference type="ARBA" id="ARBA00023315"/>
    </source>
</evidence>
<evidence type="ECO:0000256" key="1">
    <source>
        <dbReference type="ARBA" id="ARBA00022679"/>
    </source>
</evidence>
<comment type="caution">
    <text evidence="4">The sequence shown here is derived from an EMBL/GenBank/DDBJ whole genome shotgun (WGS) entry which is preliminary data.</text>
</comment>
<name>A0ABQ1ZY06_9BACL</name>
<protein>
    <recommendedName>
        <fullName evidence="3">N-acetyltransferase domain-containing protein</fullName>
    </recommendedName>
</protein>
<dbReference type="InterPro" id="IPR000182">
    <property type="entry name" value="GNAT_dom"/>
</dbReference>
<dbReference type="SUPFAM" id="SSF55729">
    <property type="entry name" value="Acyl-CoA N-acyltransferases (Nat)"/>
    <property type="match status" value="1"/>
</dbReference>
<sequence>MNQVVYSNADIEMWYDWTAQLNDTKFTEDCFWVVEEGRRIGGILKLGDTLMYPFLIPPFSDREKFWTGLLGSLGEKVAHINGVMQQDADILLARGFESQVVRRVMCSPASSGKMIALAEGYSLHPFDGATDLNEIQELIRSAYTGSLDYEIFGTPSDEELRGDIQYLLDVYRQRNLSVYVADKHSGKPIGVCIAGVGEKMPLGFAEIAEIGVEPSHRGRGIAELMLHHVKHQARPYTDVVKLCVTVGNPAENLYRKAGFQGGPSFAKMSRMPRANMK</sequence>
<accession>A0ABQ1ZY06</accession>
<dbReference type="CDD" id="cd04301">
    <property type="entry name" value="NAT_SF"/>
    <property type="match status" value="1"/>
</dbReference>
<dbReference type="Gene3D" id="3.40.630.30">
    <property type="match status" value="1"/>
</dbReference>
<dbReference type="EMBL" id="BMDD01000003">
    <property type="protein sequence ID" value="GGH80248.1"/>
    <property type="molecule type" value="Genomic_DNA"/>
</dbReference>
<organism evidence="4 5">
    <name type="scientific">Saccharibacillus endophyticus</name>
    <dbReference type="NCBI Taxonomy" id="2060666"/>
    <lineage>
        <taxon>Bacteria</taxon>
        <taxon>Bacillati</taxon>
        <taxon>Bacillota</taxon>
        <taxon>Bacilli</taxon>
        <taxon>Bacillales</taxon>
        <taxon>Paenibacillaceae</taxon>
        <taxon>Saccharibacillus</taxon>
    </lineage>
</organism>
<gene>
    <name evidence="4" type="ORF">GCM10007362_28270</name>
</gene>
<reference evidence="5" key="1">
    <citation type="journal article" date="2019" name="Int. J. Syst. Evol. Microbiol.">
        <title>The Global Catalogue of Microorganisms (GCM) 10K type strain sequencing project: providing services to taxonomists for standard genome sequencing and annotation.</title>
        <authorList>
            <consortium name="The Broad Institute Genomics Platform"/>
            <consortium name="The Broad Institute Genome Sequencing Center for Infectious Disease"/>
            <person name="Wu L."/>
            <person name="Ma J."/>
        </authorList>
    </citation>
    <scope>NUCLEOTIDE SEQUENCE [LARGE SCALE GENOMIC DNA]</scope>
    <source>
        <strain evidence="5">CCM 8702</strain>
    </source>
</reference>
<dbReference type="Pfam" id="PF00583">
    <property type="entry name" value="Acetyltransf_1"/>
    <property type="match status" value="1"/>
</dbReference>
<proteinExistence type="predicted"/>
<dbReference type="InterPro" id="IPR016181">
    <property type="entry name" value="Acyl_CoA_acyltransferase"/>
</dbReference>
<evidence type="ECO:0000313" key="4">
    <source>
        <dbReference type="EMBL" id="GGH80248.1"/>
    </source>
</evidence>
<evidence type="ECO:0000259" key="3">
    <source>
        <dbReference type="PROSITE" id="PS51186"/>
    </source>
</evidence>
<evidence type="ECO:0000313" key="5">
    <source>
        <dbReference type="Proteomes" id="UP000605427"/>
    </source>
</evidence>
<keyword evidence="1" id="KW-0808">Transferase</keyword>
<dbReference type="PANTHER" id="PTHR43800:SF1">
    <property type="entry name" value="PEPTIDYL-LYSINE N-ACETYLTRANSFERASE YJAB"/>
    <property type="match status" value="1"/>
</dbReference>
<dbReference type="PROSITE" id="PS51186">
    <property type="entry name" value="GNAT"/>
    <property type="match status" value="1"/>
</dbReference>